<gene>
    <name evidence="4" type="ORF">pgond44_08230</name>
</gene>
<protein>
    <submittedName>
        <fullName evidence="4">Peptidase M14 carboxypeptidase A</fullName>
    </submittedName>
</protein>
<dbReference type="SUPFAM" id="SSF51126">
    <property type="entry name" value="Pectin lyase-like"/>
    <property type="match status" value="1"/>
</dbReference>
<evidence type="ECO:0000256" key="1">
    <source>
        <dbReference type="ARBA" id="ARBA00022729"/>
    </source>
</evidence>
<name>N1WLP2_9FLAO</name>
<dbReference type="eggNOG" id="COG2866">
    <property type="taxonomic scope" value="Bacteria"/>
</dbReference>
<dbReference type="EMBL" id="APLF01000007">
    <property type="protein sequence ID" value="EMY81211.1"/>
    <property type="molecule type" value="Genomic_DNA"/>
</dbReference>
<dbReference type="InterPro" id="IPR011050">
    <property type="entry name" value="Pectin_lyase_fold/virulence"/>
</dbReference>
<dbReference type="AlphaFoldDB" id="N1WLP2"/>
<dbReference type="RefSeq" id="WP_003439712.1">
    <property type="nucleotide sequence ID" value="NZ_APLF01000007.1"/>
</dbReference>
<dbReference type="InterPro" id="IPR026444">
    <property type="entry name" value="Secre_tail"/>
</dbReference>
<dbReference type="Pfam" id="PF18962">
    <property type="entry name" value="Por_Secre_tail"/>
    <property type="match status" value="1"/>
</dbReference>
<sequence>MFLYNFSFFIILGISLLIQPFSEIDDANLSKDDTYTFITAGAWNNPENWDDQEMPEEDSKVILNANPIVYGHEVIGNLEVSEGVVLDITDFAVLSITGHIHNEGSITGNGELLLNGNSAQFITGEGRFQNLRIDNPSTVHIKDSLAIYGILFVDRGNLLTKNNLSLKCSFLDQSVAQVAPIKGKITGKVTVEQCYPARRANRLISPSVTTSTSIHHNWQEDANSYRDHSIPEGHGTHITGLNPGSGPADLGEDGRDGFDFNPSGNASMFLYNNQVADFSPIDNTDVNTLVSGDAYRLLIRGDRSINIYSNSAQPTQTKLRSKGQLHTGEYSTTDLSLETNGFSLIGNPYHAQVDMTSVLANSVNLRENVYYVWDPTLGGVQDLEQSGGRGAFVVVDLLSGTNSSNSEANQYLQPMQAVFVQTSDEDINPSLNFSEEDKVVEINSTEILKSGDHKFINIQLYNQLSYDLESTPSDALRINFGESYTNQIDDDFPKLKNIDENLTRLIDGQLIALERRSFSDLEDVLPLYLNQYRRQNYVFKFEITEDLPQHVYIIDSYLETETLISKSSDTYTFSVNSSVPGSINENRFSLKLTPQSLSITSHEFSKVKLYPNPTQESFSISGLGNGSETEVEIYTMLGQKIYQSSLGKTSIQEISDFNAAPGTYLVKLKSDAAEHTLKLVKQ</sequence>
<evidence type="ECO:0000313" key="5">
    <source>
        <dbReference type="Proteomes" id="UP000012317"/>
    </source>
</evidence>
<evidence type="ECO:0000259" key="3">
    <source>
        <dbReference type="Pfam" id="PF18962"/>
    </source>
</evidence>
<accession>N1WLP2</accession>
<reference evidence="4 5" key="1">
    <citation type="journal article" date="2014" name="Genome Biol. Evol.">
        <title>Extensive gene acquisition in the extremely psychrophilic bacterial species Psychroflexus torquis and the link to sea-ice ecosystem specialism.</title>
        <authorList>
            <person name="Feng S."/>
            <person name="Powell S.M."/>
            <person name="Wilson R."/>
            <person name="Bowman J.P."/>
        </authorList>
    </citation>
    <scope>NUCLEOTIDE SEQUENCE [LARGE SCALE GENOMIC DNA]</scope>
    <source>
        <strain evidence="4 5">ACAM 44</strain>
    </source>
</reference>
<dbReference type="Proteomes" id="UP000012317">
    <property type="component" value="Unassembled WGS sequence"/>
</dbReference>
<feature type="region of interest" description="Disordered" evidence="2">
    <location>
        <begin position="231"/>
        <end position="257"/>
    </location>
</feature>
<organism evidence="4 5">
    <name type="scientific">Psychroflexus gondwanensis ACAM 44</name>
    <dbReference type="NCBI Taxonomy" id="1189619"/>
    <lineage>
        <taxon>Bacteria</taxon>
        <taxon>Pseudomonadati</taxon>
        <taxon>Bacteroidota</taxon>
        <taxon>Flavobacteriia</taxon>
        <taxon>Flavobacteriales</taxon>
        <taxon>Flavobacteriaceae</taxon>
        <taxon>Psychroflexus</taxon>
    </lineage>
</organism>
<dbReference type="NCBIfam" id="TIGR04183">
    <property type="entry name" value="Por_Secre_tail"/>
    <property type="match status" value="1"/>
</dbReference>
<evidence type="ECO:0000256" key="2">
    <source>
        <dbReference type="SAM" id="MobiDB-lite"/>
    </source>
</evidence>
<dbReference type="GO" id="GO:0004180">
    <property type="term" value="F:carboxypeptidase activity"/>
    <property type="evidence" value="ECO:0007669"/>
    <property type="project" value="UniProtKB-KW"/>
</dbReference>
<feature type="domain" description="Secretion system C-terminal sorting" evidence="3">
    <location>
        <begin position="609"/>
        <end position="679"/>
    </location>
</feature>
<comment type="caution">
    <text evidence="4">The sequence shown here is derived from an EMBL/GenBank/DDBJ whole genome shotgun (WGS) entry which is preliminary data.</text>
</comment>
<evidence type="ECO:0000313" key="4">
    <source>
        <dbReference type="EMBL" id="EMY81211.1"/>
    </source>
</evidence>
<keyword evidence="1" id="KW-0732">Signal</keyword>
<keyword evidence="5" id="KW-1185">Reference proteome</keyword>
<keyword evidence="4" id="KW-0121">Carboxypeptidase</keyword>
<keyword evidence="4" id="KW-0378">Hydrolase</keyword>
<proteinExistence type="predicted"/>
<keyword evidence="4" id="KW-0645">Protease</keyword>
<dbReference type="STRING" id="1189619.pgond44_08230"/>